<evidence type="ECO:0000256" key="7">
    <source>
        <dbReference type="ARBA" id="ARBA00093797"/>
    </source>
</evidence>
<comment type="similarity">
    <text evidence="6">Belongs to the bacillales FliT family.</text>
</comment>
<dbReference type="OrthoDB" id="2353131at2"/>
<keyword evidence="9" id="KW-1185">Reference proteome</keyword>
<dbReference type="EMBL" id="JXIQ01000123">
    <property type="protein sequence ID" value="KIY21161.1"/>
    <property type="molecule type" value="Genomic_DNA"/>
</dbReference>
<evidence type="ECO:0000256" key="4">
    <source>
        <dbReference type="ARBA" id="ARBA00023186"/>
    </source>
</evidence>
<keyword evidence="2" id="KW-0963">Cytoplasm</keyword>
<keyword evidence="8" id="KW-0282">Flagellum</keyword>
<sequence length="114" mass="13429">MSVLKKFHKATIELIQILQQPQTERDQKILQVEALLDRREALMKEIVPPFTPEEAELGKQIVTMNERLEQLITAEKVSIQKDIKELHMKKESNTKYVNPYQNLSTDGMFYDKRK</sequence>
<proteinExistence type="inferred from homology"/>
<keyword evidence="4" id="KW-0143">Chaperone</keyword>
<evidence type="ECO:0000256" key="1">
    <source>
        <dbReference type="ARBA" id="ARBA00004514"/>
    </source>
</evidence>
<evidence type="ECO:0000313" key="9">
    <source>
        <dbReference type="Proteomes" id="UP000032512"/>
    </source>
</evidence>
<dbReference type="AlphaFoldDB" id="A0A0D6Z820"/>
<dbReference type="RefSeq" id="WP_044395206.1">
    <property type="nucleotide sequence ID" value="NZ_JXIQ01000123.1"/>
</dbReference>
<dbReference type="Proteomes" id="UP000032512">
    <property type="component" value="Unassembled WGS sequence"/>
</dbReference>
<gene>
    <name evidence="8" type="ORF">UB32_15295</name>
</gene>
<organism evidence="8 9">
    <name type="scientific">Mesobacillus subterraneus</name>
    <dbReference type="NCBI Taxonomy" id="285983"/>
    <lineage>
        <taxon>Bacteria</taxon>
        <taxon>Bacillati</taxon>
        <taxon>Bacillota</taxon>
        <taxon>Bacilli</taxon>
        <taxon>Bacillales</taxon>
        <taxon>Bacillaceae</taxon>
        <taxon>Mesobacillus</taxon>
    </lineage>
</organism>
<dbReference type="PATRIC" id="fig|285983.3.peg.1992"/>
<comment type="subcellular location">
    <subcellularLocation>
        <location evidence="1">Cytoplasm</location>
        <location evidence="1">Cytosol</location>
    </subcellularLocation>
</comment>
<comment type="function">
    <text evidence="5">May act as an export chaperone for the filament capping protein FliD.</text>
</comment>
<evidence type="ECO:0000256" key="2">
    <source>
        <dbReference type="ARBA" id="ARBA00022490"/>
    </source>
</evidence>
<evidence type="ECO:0000256" key="5">
    <source>
        <dbReference type="ARBA" id="ARBA00093765"/>
    </source>
</evidence>
<name>A0A0D6Z820_9BACI</name>
<evidence type="ECO:0000313" key="8">
    <source>
        <dbReference type="EMBL" id="KIY21161.1"/>
    </source>
</evidence>
<keyword evidence="8" id="KW-0966">Cell projection</keyword>
<evidence type="ECO:0000256" key="3">
    <source>
        <dbReference type="ARBA" id="ARBA00022795"/>
    </source>
</evidence>
<reference evidence="8 9" key="1">
    <citation type="submission" date="2015-01" db="EMBL/GenBank/DDBJ databases">
        <title>Draft genome sequences of the supercritical CO2 tolerant bacteria Bacillus subterraneus MITOT1 and Bacillus cereus MIT0214.</title>
        <authorList>
            <person name="Peet K.C."/>
            <person name="Thompson J.R."/>
        </authorList>
    </citation>
    <scope>NUCLEOTIDE SEQUENCE [LARGE SCALE GENOMIC DNA]</scope>
    <source>
        <strain evidence="8 9">MITOT1</strain>
    </source>
</reference>
<keyword evidence="3" id="KW-1005">Bacterial flagellum biogenesis</keyword>
<accession>A0A0D6Z820</accession>
<keyword evidence="8" id="KW-0969">Cilium</keyword>
<comment type="caution">
    <text evidence="8">The sequence shown here is derived from an EMBL/GenBank/DDBJ whole genome shotgun (WGS) entry which is preliminary data.</text>
</comment>
<dbReference type="Pfam" id="PF05400">
    <property type="entry name" value="FliT"/>
    <property type="match status" value="1"/>
</dbReference>
<dbReference type="InterPro" id="IPR008622">
    <property type="entry name" value="FliT"/>
</dbReference>
<evidence type="ECO:0000256" key="6">
    <source>
        <dbReference type="ARBA" id="ARBA00093785"/>
    </source>
</evidence>
<protein>
    <recommendedName>
        <fullName evidence="7">Flagellar protein FliT</fullName>
    </recommendedName>
</protein>